<dbReference type="EMBL" id="CP109109">
    <property type="protein sequence ID" value="WSC02735.1"/>
    <property type="molecule type" value="Genomic_DNA"/>
</dbReference>
<keyword evidence="2" id="KW-1185">Reference proteome</keyword>
<organism evidence="1 2">
    <name type="scientific">Streptomyces scopuliridis</name>
    <dbReference type="NCBI Taxonomy" id="452529"/>
    <lineage>
        <taxon>Bacteria</taxon>
        <taxon>Bacillati</taxon>
        <taxon>Actinomycetota</taxon>
        <taxon>Actinomycetes</taxon>
        <taxon>Kitasatosporales</taxon>
        <taxon>Streptomycetaceae</taxon>
        <taxon>Streptomyces</taxon>
    </lineage>
</organism>
<evidence type="ECO:0000313" key="1">
    <source>
        <dbReference type="EMBL" id="WSC02735.1"/>
    </source>
</evidence>
<sequence length="397" mass="44157">MPAKRKKPPPRASVLDPVKSFTDAMPRADLEAPRMQRHTIERIPGRPAGEHDFELAAYSMVRNYVHRSRPQLELEAKEGRRLLEGTVPQEKRPGEEAELDFADVWLDLTGQRRKCVLFTLRMSYSGKAVHRVYATASQEAFFEGHVEAFEALGGVPTVHERLAAIDTAEDVRHVHGRPTSIGFDFEQERELLGALPADGYDCGIDLTPVVHRNGRITVRQCSYSVPGKFIGATVRVKLRANELWIHDGRRGVASHPRLTRRYTFHDILDHYLEILLATPGAFAGASAPAQARAEGGFTRTHEAFWAAAKRKAGDIEARKAMENAGINADEPAVAGNDDEWDGPGEEEVSGERAKVISLHNRRLPPDPRTALPDMSTYDRLLTPVKDPRTTKQKGTCA</sequence>
<reference evidence="1" key="1">
    <citation type="submission" date="2022-10" db="EMBL/GenBank/DDBJ databases">
        <title>The complete genomes of actinobacterial strains from the NBC collection.</title>
        <authorList>
            <person name="Joergensen T.S."/>
            <person name="Alvarez Arevalo M."/>
            <person name="Sterndorff E.B."/>
            <person name="Faurdal D."/>
            <person name="Vuksanovic O."/>
            <person name="Mourched A.-S."/>
            <person name="Charusanti P."/>
            <person name="Shaw S."/>
            <person name="Blin K."/>
            <person name="Weber T."/>
        </authorList>
    </citation>
    <scope>NUCLEOTIDE SEQUENCE</scope>
    <source>
        <strain evidence="1">NBC 01771</strain>
    </source>
</reference>
<name>A0ACD4ZWA0_9ACTN</name>
<accession>A0ACD4ZWA0</accession>
<protein>
    <submittedName>
        <fullName evidence="1">Uncharacterized protein</fullName>
    </submittedName>
</protein>
<dbReference type="Proteomes" id="UP001348369">
    <property type="component" value="Chromosome"/>
</dbReference>
<gene>
    <name evidence="1" type="ORF">OG835_40945</name>
</gene>
<proteinExistence type="predicted"/>
<evidence type="ECO:0000313" key="2">
    <source>
        <dbReference type="Proteomes" id="UP001348369"/>
    </source>
</evidence>